<feature type="region of interest" description="Disordered" evidence="5">
    <location>
        <begin position="32"/>
        <end position="53"/>
    </location>
</feature>
<gene>
    <name evidence="8" type="ORF">A7K91_22760</name>
</gene>
<protein>
    <submittedName>
        <fullName evidence="8">ABC transporter substrate-binding protein</fullName>
    </submittedName>
</protein>
<comment type="subcellular location">
    <subcellularLocation>
        <location evidence="1">Cell envelope</location>
    </subcellularLocation>
</comment>
<evidence type="ECO:0000256" key="6">
    <source>
        <dbReference type="SAM" id="SignalP"/>
    </source>
</evidence>
<dbReference type="PANTHER" id="PTHR30532">
    <property type="entry name" value="IRON III DICITRATE-BINDING PERIPLASMIC PROTEIN"/>
    <property type="match status" value="1"/>
</dbReference>
<feature type="signal peptide" evidence="6">
    <location>
        <begin position="1"/>
        <end position="26"/>
    </location>
</feature>
<dbReference type="PANTHER" id="PTHR30532:SF26">
    <property type="entry name" value="IRON(3+)-HYDROXAMATE-BINDING PROTEIN FHUD"/>
    <property type="match status" value="1"/>
</dbReference>
<evidence type="ECO:0000256" key="2">
    <source>
        <dbReference type="ARBA" id="ARBA00008814"/>
    </source>
</evidence>
<keyword evidence="4 6" id="KW-0732">Signal</keyword>
<dbReference type="GO" id="GO:0030288">
    <property type="term" value="C:outer membrane-bounded periplasmic space"/>
    <property type="evidence" value="ECO:0007669"/>
    <property type="project" value="TreeGrafter"/>
</dbReference>
<dbReference type="STRING" id="1844972.A7K91_22760"/>
<keyword evidence="9" id="KW-1185">Reference proteome</keyword>
<comment type="caution">
    <text evidence="8">The sequence shown here is derived from an EMBL/GenBank/DDBJ whole genome shotgun (WGS) entry which is preliminary data.</text>
</comment>
<accession>A0A1A5YL50</accession>
<evidence type="ECO:0000313" key="8">
    <source>
        <dbReference type="EMBL" id="OBR66263.1"/>
    </source>
</evidence>
<dbReference type="EMBL" id="LYPA01000048">
    <property type="protein sequence ID" value="OBR66263.1"/>
    <property type="molecule type" value="Genomic_DNA"/>
</dbReference>
<dbReference type="Gene3D" id="3.40.50.1980">
    <property type="entry name" value="Nitrogenase molybdenum iron protein domain"/>
    <property type="match status" value="2"/>
</dbReference>
<dbReference type="PROSITE" id="PS51257">
    <property type="entry name" value="PROKAR_LIPOPROTEIN"/>
    <property type="match status" value="1"/>
</dbReference>
<name>A0A1A5YL50_9BACL</name>
<dbReference type="RefSeq" id="WP_068682219.1">
    <property type="nucleotide sequence ID" value="NZ_LYPA01000048.1"/>
</dbReference>
<organism evidence="8 9">
    <name type="scientific">Paenibacillus oryzae</name>
    <dbReference type="NCBI Taxonomy" id="1844972"/>
    <lineage>
        <taxon>Bacteria</taxon>
        <taxon>Bacillati</taxon>
        <taxon>Bacillota</taxon>
        <taxon>Bacilli</taxon>
        <taxon>Bacillales</taxon>
        <taxon>Paenibacillaceae</taxon>
        <taxon>Paenibacillus</taxon>
    </lineage>
</organism>
<dbReference type="Proteomes" id="UP000092024">
    <property type="component" value="Unassembled WGS sequence"/>
</dbReference>
<dbReference type="InterPro" id="IPR051313">
    <property type="entry name" value="Bact_iron-sidero_bind"/>
</dbReference>
<evidence type="ECO:0000259" key="7">
    <source>
        <dbReference type="PROSITE" id="PS50983"/>
    </source>
</evidence>
<dbReference type="OrthoDB" id="2241086at2"/>
<evidence type="ECO:0000256" key="1">
    <source>
        <dbReference type="ARBA" id="ARBA00004196"/>
    </source>
</evidence>
<reference evidence="8 9" key="1">
    <citation type="submission" date="2016-05" db="EMBL/GenBank/DDBJ databases">
        <title>Paenibacillus oryzae. sp. nov., isolated from the rice root.</title>
        <authorList>
            <person name="Zhang J."/>
            <person name="Zhang X."/>
        </authorList>
    </citation>
    <scope>NUCLEOTIDE SEQUENCE [LARGE SCALE GENOMIC DNA]</scope>
    <source>
        <strain evidence="8 9">1DrF-4</strain>
    </source>
</reference>
<feature type="chain" id="PRO_5039596458" evidence="6">
    <location>
        <begin position="27"/>
        <end position="329"/>
    </location>
</feature>
<keyword evidence="3" id="KW-0813">Transport</keyword>
<dbReference type="AlphaFoldDB" id="A0A1A5YL50"/>
<feature type="domain" description="Fe/B12 periplasmic-binding" evidence="7">
    <location>
        <begin position="68"/>
        <end position="329"/>
    </location>
</feature>
<evidence type="ECO:0000256" key="4">
    <source>
        <dbReference type="ARBA" id="ARBA00022729"/>
    </source>
</evidence>
<sequence>MKNVQPKWRITALLLALLLTAVLAAACGQADQNKDPEGQALETSAGAEEKEASGTKTVSTVFGDIEVPVAAKRIVADDYLGSLIALDAIPVGTPGLHLKNPYYIEALEGVEDIGDYGNASSEKIIALQPDLIITATNDDARFQQMNKIAPTIAIPYGELKNAHEELSYFGELLGLKEKADKWLSDYDKRIAAAKARVDEAIPADATFTIFERSDKAVWVYGDNFGRGGQPIYQALGRAPKAEVADEIMEKQWKELSMEILPEYAGDYLVVTVGSISEWNLQKFKEDPIWGSLEAVKQDRIYLWPEERSWYYDPIAVLAQTEELANWLAP</sequence>
<dbReference type="PROSITE" id="PS50983">
    <property type="entry name" value="FE_B12_PBP"/>
    <property type="match status" value="1"/>
</dbReference>
<evidence type="ECO:0000256" key="5">
    <source>
        <dbReference type="SAM" id="MobiDB-lite"/>
    </source>
</evidence>
<dbReference type="Pfam" id="PF01497">
    <property type="entry name" value="Peripla_BP_2"/>
    <property type="match status" value="1"/>
</dbReference>
<dbReference type="InterPro" id="IPR002491">
    <property type="entry name" value="ABC_transptr_periplasmic_BD"/>
</dbReference>
<comment type="similarity">
    <text evidence="2">Belongs to the bacterial solute-binding protein 8 family.</text>
</comment>
<proteinExistence type="inferred from homology"/>
<dbReference type="SUPFAM" id="SSF53807">
    <property type="entry name" value="Helical backbone' metal receptor"/>
    <property type="match status" value="1"/>
</dbReference>
<dbReference type="GO" id="GO:1901678">
    <property type="term" value="P:iron coordination entity transport"/>
    <property type="evidence" value="ECO:0007669"/>
    <property type="project" value="UniProtKB-ARBA"/>
</dbReference>
<evidence type="ECO:0000313" key="9">
    <source>
        <dbReference type="Proteomes" id="UP000092024"/>
    </source>
</evidence>
<evidence type="ECO:0000256" key="3">
    <source>
        <dbReference type="ARBA" id="ARBA00022448"/>
    </source>
</evidence>